<proteinExistence type="inferred from homology"/>
<dbReference type="InterPro" id="IPR006059">
    <property type="entry name" value="SBP"/>
</dbReference>
<dbReference type="GO" id="GO:0015768">
    <property type="term" value="P:maltose transport"/>
    <property type="evidence" value="ECO:0007669"/>
    <property type="project" value="TreeGrafter"/>
</dbReference>
<sequence>MRKLQFLLILLLTAGTLLAGCSPNEEADADGEIGGEITVWAHPFTGNGDVEGQMWEEIISAFEEEYDVTVNFEQIPWSNRDQKILTALAANNGPDVFYAIPDQMPQYADAGMLLELDPYLEDYDLDDFVDTALFATQWDGKTYGLPILQEAYTFFYNTEIVEAIGEDPANLPTTWEEFADWAEKAKEKGYYALNYLGGGSMNGTLYPWIWQAGGDVITQDNEVLINSPESVEAFEFVNNMYQKGWIPEDSITAMEQDALWDGGQIMATLGSGITLSNLLSKDVIDFVIAPPLTNREQLTYGTTGMFVVPSNSDNKATAAEFVKFMTNTESQKKFNTLTQYIPTRESAKDIFGDQEFLNQLAGYTQYALPGVIHPIGRDIMLPIQAEVQAMMAGEKSPQEAADAAAEAIKAKLGQ</sequence>
<name>A0A285CYT0_9BACI</name>
<dbReference type="Gene3D" id="3.40.190.10">
    <property type="entry name" value="Periplasmic binding protein-like II"/>
    <property type="match status" value="1"/>
</dbReference>
<keyword evidence="5" id="KW-0762">Sugar transport</keyword>
<dbReference type="GO" id="GO:0055052">
    <property type="term" value="C:ATP-binding cassette (ABC) transporter complex, substrate-binding subunit-containing"/>
    <property type="evidence" value="ECO:0007669"/>
    <property type="project" value="TreeGrafter"/>
</dbReference>
<keyword evidence="6" id="KW-1185">Reference proteome</keyword>
<dbReference type="RefSeq" id="WP_097159339.1">
    <property type="nucleotide sequence ID" value="NZ_JBEPMQ010000005.1"/>
</dbReference>
<keyword evidence="3 4" id="KW-0732">Signal</keyword>
<organism evidence="5 6">
    <name type="scientific">Bacillus oleivorans</name>
    <dbReference type="NCBI Taxonomy" id="1448271"/>
    <lineage>
        <taxon>Bacteria</taxon>
        <taxon>Bacillati</taxon>
        <taxon>Bacillota</taxon>
        <taxon>Bacilli</taxon>
        <taxon>Bacillales</taxon>
        <taxon>Bacillaceae</taxon>
        <taxon>Bacillus</taxon>
    </lineage>
</organism>
<evidence type="ECO:0000256" key="1">
    <source>
        <dbReference type="ARBA" id="ARBA00008520"/>
    </source>
</evidence>
<dbReference type="SUPFAM" id="SSF53850">
    <property type="entry name" value="Periplasmic binding protein-like II"/>
    <property type="match status" value="1"/>
</dbReference>
<gene>
    <name evidence="5" type="ORF">SAMN05877753_106180</name>
</gene>
<keyword evidence="2" id="KW-0813">Transport</keyword>
<dbReference type="PANTHER" id="PTHR30061:SF50">
    <property type="entry name" value="MALTOSE_MALTODEXTRIN-BINDING PERIPLASMIC PROTEIN"/>
    <property type="match status" value="1"/>
</dbReference>
<feature type="signal peptide" evidence="4">
    <location>
        <begin position="1"/>
        <end position="19"/>
    </location>
</feature>
<dbReference type="CDD" id="cd13585">
    <property type="entry name" value="PBP2_TMBP_like"/>
    <property type="match status" value="1"/>
</dbReference>
<reference evidence="5 6" key="1">
    <citation type="submission" date="2017-08" db="EMBL/GenBank/DDBJ databases">
        <authorList>
            <person name="de Groot N.N."/>
        </authorList>
    </citation>
    <scope>NUCLEOTIDE SEQUENCE [LARGE SCALE GENOMIC DNA]</scope>
    <source>
        <strain evidence="5 6">JC228</strain>
    </source>
</reference>
<dbReference type="GO" id="GO:0042956">
    <property type="term" value="P:maltodextrin transmembrane transport"/>
    <property type="evidence" value="ECO:0007669"/>
    <property type="project" value="TreeGrafter"/>
</dbReference>
<accession>A0A285CYT0</accession>
<comment type="similarity">
    <text evidence="1">Belongs to the bacterial solute-binding protein 1 family.</text>
</comment>
<dbReference type="PROSITE" id="PS51257">
    <property type="entry name" value="PROKAR_LIPOPROTEIN"/>
    <property type="match status" value="1"/>
</dbReference>
<dbReference type="AlphaFoldDB" id="A0A285CYT0"/>
<dbReference type="GO" id="GO:1901982">
    <property type="term" value="F:maltose binding"/>
    <property type="evidence" value="ECO:0007669"/>
    <property type="project" value="TreeGrafter"/>
</dbReference>
<dbReference type="PANTHER" id="PTHR30061">
    <property type="entry name" value="MALTOSE-BINDING PERIPLASMIC PROTEIN"/>
    <property type="match status" value="1"/>
</dbReference>
<dbReference type="Proteomes" id="UP000219546">
    <property type="component" value="Unassembled WGS sequence"/>
</dbReference>
<evidence type="ECO:0000313" key="5">
    <source>
        <dbReference type="EMBL" id="SNX72712.1"/>
    </source>
</evidence>
<protein>
    <submittedName>
        <fullName evidence="5">Multiple sugar transport system substrate-binding protein</fullName>
    </submittedName>
</protein>
<evidence type="ECO:0000313" key="6">
    <source>
        <dbReference type="Proteomes" id="UP000219546"/>
    </source>
</evidence>
<evidence type="ECO:0000256" key="4">
    <source>
        <dbReference type="SAM" id="SignalP"/>
    </source>
</evidence>
<dbReference type="EMBL" id="OAOP01000006">
    <property type="protein sequence ID" value="SNX72712.1"/>
    <property type="molecule type" value="Genomic_DNA"/>
</dbReference>
<evidence type="ECO:0000256" key="3">
    <source>
        <dbReference type="ARBA" id="ARBA00022729"/>
    </source>
</evidence>
<dbReference type="OrthoDB" id="9782846at2"/>
<evidence type="ECO:0000256" key="2">
    <source>
        <dbReference type="ARBA" id="ARBA00022448"/>
    </source>
</evidence>
<feature type="chain" id="PRO_5038622032" evidence="4">
    <location>
        <begin position="20"/>
        <end position="414"/>
    </location>
</feature>
<dbReference type="Pfam" id="PF13416">
    <property type="entry name" value="SBP_bac_8"/>
    <property type="match status" value="1"/>
</dbReference>